<gene>
    <name evidence="1" type="ORF">O3P69_002269</name>
</gene>
<keyword evidence="2" id="KW-1185">Reference proteome</keyword>
<reference evidence="1 2" key="1">
    <citation type="submission" date="2023-03" db="EMBL/GenBank/DDBJ databases">
        <title>High-quality genome of Scylla paramamosain provides insights in environmental adaptation.</title>
        <authorList>
            <person name="Zhang L."/>
        </authorList>
    </citation>
    <scope>NUCLEOTIDE SEQUENCE [LARGE SCALE GENOMIC DNA]</scope>
    <source>
        <strain evidence="1">LZ_2023a</strain>
        <tissue evidence="1">Muscle</tissue>
    </source>
</reference>
<name>A0AAW0V881_SCYPA</name>
<accession>A0AAW0V881</accession>
<dbReference type="Proteomes" id="UP001487740">
    <property type="component" value="Unassembled WGS sequence"/>
</dbReference>
<comment type="caution">
    <text evidence="1">The sequence shown here is derived from an EMBL/GenBank/DDBJ whole genome shotgun (WGS) entry which is preliminary data.</text>
</comment>
<evidence type="ECO:0000313" key="1">
    <source>
        <dbReference type="EMBL" id="KAK8407595.1"/>
    </source>
</evidence>
<protein>
    <submittedName>
        <fullName evidence="1">Uncharacterized protein</fullName>
    </submittedName>
</protein>
<proteinExistence type="predicted"/>
<dbReference type="AlphaFoldDB" id="A0AAW0V881"/>
<evidence type="ECO:0000313" key="2">
    <source>
        <dbReference type="Proteomes" id="UP001487740"/>
    </source>
</evidence>
<sequence>MCCLTTGQGRGGWRGDRGSGSVCSVASATQGARATVNLCLAAGTRKVTRWTKTPHQDREVSPVVQKKTRYKFCPNDSWRKMLF</sequence>
<dbReference type="EMBL" id="JARAKH010000001">
    <property type="protein sequence ID" value="KAK8407595.1"/>
    <property type="molecule type" value="Genomic_DNA"/>
</dbReference>
<organism evidence="1 2">
    <name type="scientific">Scylla paramamosain</name>
    <name type="common">Mud crab</name>
    <dbReference type="NCBI Taxonomy" id="85552"/>
    <lineage>
        <taxon>Eukaryota</taxon>
        <taxon>Metazoa</taxon>
        <taxon>Ecdysozoa</taxon>
        <taxon>Arthropoda</taxon>
        <taxon>Crustacea</taxon>
        <taxon>Multicrustacea</taxon>
        <taxon>Malacostraca</taxon>
        <taxon>Eumalacostraca</taxon>
        <taxon>Eucarida</taxon>
        <taxon>Decapoda</taxon>
        <taxon>Pleocyemata</taxon>
        <taxon>Brachyura</taxon>
        <taxon>Eubrachyura</taxon>
        <taxon>Portunoidea</taxon>
        <taxon>Portunidae</taxon>
        <taxon>Portuninae</taxon>
        <taxon>Scylla</taxon>
    </lineage>
</organism>